<proteinExistence type="inferred from homology"/>
<comment type="subcellular location">
    <subcellularLocation>
        <location evidence="7">Cytoplasm</location>
    </subcellularLocation>
</comment>
<dbReference type="EC" id="2.1.1.177" evidence="7"/>
<dbReference type="RefSeq" id="WP_134211983.1">
    <property type="nucleotide sequence ID" value="NZ_QFFZ01000001.1"/>
</dbReference>
<dbReference type="Pfam" id="PF02590">
    <property type="entry name" value="SPOUT_MTase"/>
    <property type="match status" value="1"/>
</dbReference>
<evidence type="ECO:0000256" key="2">
    <source>
        <dbReference type="ARBA" id="ARBA00022552"/>
    </source>
</evidence>
<dbReference type="EMBL" id="QFFZ01000001">
    <property type="protein sequence ID" value="TEB13668.1"/>
    <property type="molecule type" value="Genomic_DNA"/>
</dbReference>
<evidence type="ECO:0000256" key="3">
    <source>
        <dbReference type="ARBA" id="ARBA00022603"/>
    </source>
</evidence>
<evidence type="ECO:0000256" key="6">
    <source>
        <dbReference type="ARBA" id="ARBA00038303"/>
    </source>
</evidence>
<dbReference type="InterPro" id="IPR029026">
    <property type="entry name" value="tRNA_m1G_MTases_N"/>
</dbReference>
<dbReference type="CDD" id="cd18081">
    <property type="entry name" value="RlmH-like"/>
    <property type="match status" value="1"/>
</dbReference>
<dbReference type="Proteomes" id="UP000297597">
    <property type="component" value="Unassembled WGS sequence"/>
</dbReference>
<evidence type="ECO:0000256" key="1">
    <source>
        <dbReference type="ARBA" id="ARBA00022490"/>
    </source>
</evidence>
<evidence type="ECO:0000313" key="9">
    <source>
        <dbReference type="Proteomes" id="UP000297597"/>
    </source>
</evidence>
<comment type="subunit">
    <text evidence="7">Homodimer.</text>
</comment>
<feature type="binding site" evidence="7">
    <location>
        <position position="109"/>
    </location>
    <ligand>
        <name>S-adenosyl-L-methionine</name>
        <dbReference type="ChEBI" id="CHEBI:59789"/>
    </ligand>
</feature>
<dbReference type="SUPFAM" id="SSF75217">
    <property type="entry name" value="alpha/beta knot"/>
    <property type="match status" value="1"/>
</dbReference>
<dbReference type="AlphaFoldDB" id="A0A4Y7RXE2"/>
<comment type="catalytic activity">
    <reaction evidence="7">
        <text>pseudouridine(1915) in 23S rRNA + S-adenosyl-L-methionine = N(3)-methylpseudouridine(1915) in 23S rRNA + S-adenosyl-L-homocysteine + H(+)</text>
        <dbReference type="Rhea" id="RHEA:42752"/>
        <dbReference type="Rhea" id="RHEA-COMP:10221"/>
        <dbReference type="Rhea" id="RHEA-COMP:10222"/>
        <dbReference type="ChEBI" id="CHEBI:15378"/>
        <dbReference type="ChEBI" id="CHEBI:57856"/>
        <dbReference type="ChEBI" id="CHEBI:59789"/>
        <dbReference type="ChEBI" id="CHEBI:65314"/>
        <dbReference type="ChEBI" id="CHEBI:74486"/>
        <dbReference type="EC" id="2.1.1.177"/>
    </reaction>
</comment>
<keyword evidence="9" id="KW-1185">Reference proteome</keyword>
<organism evidence="8 9">
    <name type="scientific">Pelotomaculum propionicicum</name>
    <dbReference type="NCBI Taxonomy" id="258475"/>
    <lineage>
        <taxon>Bacteria</taxon>
        <taxon>Bacillati</taxon>
        <taxon>Bacillota</taxon>
        <taxon>Clostridia</taxon>
        <taxon>Eubacteriales</taxon>
        <taxon>Desulfotomaculaceae</taxon>
        <taxon>Pelotomaculum</taxon>
    </lineage>
</organism>
<dbReference type="Gene3D" id="3.40.1280.10">
    <property type="match status" value="1"/>
</dbReference>
<comment type="caution">
    <text evidence="8">The sequence shown here is derived from an EMBL/GenBank/DDBJ whole genome shotgun (WGS) entry which is preliminary data.</text>
</comment>
<feature type="binding site" evidence="7">
    <location>
        <position position="77"/>
    </location>
    <ligand>
        <name>S-adenosyl-L-methionine</name>
        <dbReference type="ChEBI" id="CHEBI:59789"/>
    </ligand>
</feature>
<dbReference type="OrthoDB" id="9806643at2"/>
<evidence type="ECO:0000256" key="4">
    <source>
        <dbReference type="ARBA" id="ARBA00022679"/>
    </source>
</evidence>
<dbReference type="InterPro" id="IPR029028">
    <property type="entry name" value="Alpha/beta_knot_MTases"/>
</dbReference>
<keyword evidence="1 7" id="KW-0963">Cytoplasm</keyword>
<comment type="function">
    <text evidence="7">Specifically methylates the pseudouridine at position 1915 (m3Psi1915) in 23S rRNA.</text>
</comment>
<dbReference type="PIRSF" id="PIRSF004505">
    <property type="entry name" value="MT_bac"/>
    <property type="match status" value="1"/>
</dbReference>
<keyword evidence="4 7" id="KW-0808">Transferase</keyword>
<comment type="similarity">
    <text evidence="6 7">Belongs to the RNA methyltransferase RlmH family.</text>
</comment>
<dbReference type="PANTHER" id="PTHR33603:SF1">
    <property type="entry name" value="RIBOSOMAL RNA LARGE SUBUNIT METHYLTRANSFERASE H"/>
    <property type="match status" value="1"/>
</dbReference>
<dbReference type="PANTHER" id="PTHR33603">
    <property type="entry name" value="METHYLTRANSFERASE"/>
    <property type="match status" value="1"/>
</dbReference>
<dbReference type="GO" id="GO:0070038">
    <property type="term" value="F:rRNA (pseudouridine-N3-)-methyltransferase activity"/>
    <property type="evidence" value="ECO:0007669"/>
    <property type="project" value="UniProtKB-UniRule"/>
</dbReference>
<evidence type="ECO:0000256" key="7">
    <source>
        <dbReference type="HAMAP-Rule" id="MF_00658"/>
    </source>
</evidence>
<reference evidence="8 9" key="1">
    <citation type="journal article" date="2018" name="Environ. Microbiol.">
        <title>Novel energy conservation strategies and behaviour of Pelotomaculum schinkii driving syntrophic propionate catabolism.</title>
        <authorList>
            <person name="Hidalgo-Ahumada C.A.P."/>
            <person name="Nobu M.K."/>
            <person name="Narihiro T."/>
            <person name="Tamaki H."/>
            <person name="Liu W.T."/>
            <person name="Kamagata Y."/>
            <person name="Stams A.J.M."/>
            <person name="Imachi H."/>
            <person name="Sousa D.Z."/>
        </authorList>
    </citation>
    <scope>NUCLEOTIDE SEQUENCE [LARGE SCALE GENOMIC DNA]</scope>
    <source>
        <strain evidence="8 9">MGP</strain>
    </source>
</reference>
<name>A0A4Y7RXE2_9FIRM</name>
<keyword evidence="5 7" id="KW-0949">S-adenosyl-L-methionine</keyword>
<dbReference type="NCBIfam" id="TIGR00246">
    <property type="entry name" value="tRNA_RlmH_YbeA"/>
    <property type="match status" value="1"/>
</dbReference>
<dbReference type="InterPro" id="IPR003742">
    <property type="entry name" value="RlmH-like"/>
</dbReference>
<evidence type="ECO:0000313" key="8">
    <source>
        <dbReference type="EMBL" id="TEB13668.1"/>
    </source>
</evidence>
<dbReference type="HAMAP" id="MF_00658">
    <property type="entry name" value="23SrRNA_methyltr_H"/>
    <property type="match status" value="1"/>
</dbReference>
<keyword evidence="2 7" id="KW-0698">rRNA processing</keyword>
<accession>A0A4Y7RXE2</accession>
<protein>
    <recommendedName>
        <fullName evidence="7">Ribosomal RNA large subunit methyltransferase H</fullName>
        <ecNumber evidence="7">2.1.1.177</ecNumber>
    </recommendedName>
    <alternativeName>
        <fullName evidence="7">23S rRNA (pseudouridine1915-N3)-methyltransferase</fullName>
    </alternativeName>
    <alternativeName>
        <fullName evidence="7">23S rRNA m3Psi1915 methyltransferase</fullName>
    </alternativeName>
    <alternativeName>
        <fullName evidence="7">rRNA (pseudouridine-N3-)-methyltransferase RlmH</fullName>
    </alternativeName>
</protein>
<keyword evidence="3 7" id="KW-0489">Methyltransferase</keyword>
<dbReference type="NCBIfam" id="NF000985">
    <property type="entry name" value="PRK00103.1-3"/>
    <property type="match status" value="1"/>
</dbReference>
<feature type="binding site" evidence="7">
    <location>
        <begin position="128"/>
        <end position="133"/>
    </location>
    <ligand>
        <name>S-adenosyl-L-methionine</name>
        <dbReference type="ChEBI" id="CHEBI:59789"/>
    </ligand>
</feature>
<sequence>MFHVTILAVGRLKEKYLTEAAGEYLKRLSAYARVEVVEVSDESFAESLSPLDLAKIKEREGERLLKRLRQGTFMIALDLRGKQFSSEEMAGILGRKALGGQGDLTFIIGGALGLSKNVLERADLRISFSRMTFPHQLMRVILLEQIYRWFKIYRKEPYHY</sequence>
<dbReference type="GO" id="GO:0005737">
    <property type="term" value="C:cytoplasm"/>
    <property type="evidence" value="ECO:0007669"/>
    <property type="project" value="UniProtKB-SubCell"/>
</dbReference>
<evidence type="ECO:0000256" key="5">
    <source>
        <dbReference type="ARBA" id="ARBA00022691"/>
    </source>
</evidence>
<gene>
    <name evidence="7 8" type="primary">rlmH</name>
    <name evidence="8" type="ORF">Pmgp_00068</name>
</gene>